<keyword evidence="4 8" id="KW-0297">G-protein coupled receptor</keyword>
<accession>A0A9W9YF20</accession>
<reference evidence="11" key="1">
    <citation type="submission" date="2023-01" db="EMBL/GenBank/DDBJ databases">
        <title>Genome assembly of the deep-sea coral Lophelia pertusa.</title>
        <authorList>
            <person name="Herrera S."/>
            <person name="Cordes E."/>
        </authorList>
    </citation>
    <scope>NUCLEOTIDE SEQUENCE</scope>
    <source>
        <strain evidence="11">USNM1676648</strain>
        <tissue evidence="11">Polyp</tissue>
    </source>
</reference>
<dbReference type="PANTHER" id="PTHR45695">
    <property type="entry name" value="LEUCOKININ RECEPTOR-RELATED"/>
    <property type="match status" value="1"/>
</dbReference>
<keyword evidence="6 8" id="KW-0675">Receptor</keyword>
<evidence type="ECO:0000256" key="6">
    <source>
        <dbReference type="ARBA" id="ARBA00023170"/>
    </source>
</evidence>
<dbReference type="OrthoDB" id="5975505at2759"/>
<dbReference type="Proteomes" id="UP001163046">
    <property type="component" value="Unassembled WGS sequence"/>
</dbReference>
<feature type="transmembrane region" description="Helical" evidence="9">
    <location>
        <begin position="34"/>
        <end position="55"/>
    </location>
</feature>
<proteinExistence type="inferred from homology"/>
<organism evidence="11 12">
    <name type="scientific">Desmophyllum pertusum</name>
    <dbReference type="NCBI Taxonomy" id="174260"/>
    <lineage>
        <taxon>Eukaryota</taxon>
        <taxon>Metazoa</taxon>
        <taxon>Cnidaria</taxon>
        <taxon>Anthozoa</taxon>
        <taxon>Hexacorallia</taxon>
        <taxon>Scleractinia</taxon>
        <taxon>Caryophylliina</taxon>
        <taxon>Caryophylliidae</taxon>
        <taxon>Desmophyllum</taxon>
    </lineage>
</organism>
<comment type="subcellular location">
    <subcellularLocation>
        <location evidence="1">Membrane</location>
        <topology evidence="1">Multi-pass membrane protein</topology>
    </subcellularLocation>
</comment>
<keyword evidence="2 8" id="KW-0812">Transmembrane</keyword>
<evidence type="ECO:0000256" key="8">
    <source>
        <dbReference type="RuleBase" id="RU000688"/>
    </source>
</evidence>
<evidence type="ECO:0000259" key="10">
    <source>
        <dbReference type="PROSITE" id="PS50262"/>
    </source>
</evidence>
<dbReference type="InterPro" id="IPR000276">
    <property type="entry name" value="GPCR_Rhodpsn"/>
</dbReference>
<feature type="transmembrane region" description="Helical" evidence="9">
    <location>
        <begin position="152"/>
        <end position="172"/>
    </location>
</feature>
<keyword evidence="7 8" id="KW-0807">Transducer</keyword>
<feature type="transmembrane region" description="Helical" evidence="9">
    <location>
        <begin position="289"/>
        <end position="315"/>
    </location>
</feature>
<feature type="transmembrane region" description="Helical" evidence="9">
    <location>
        <begin position="199"/>
        <end position="229"/>
    </location>
</feature>
<evidence type="ECO:0000256" key="1">
    <source>
        <dbReference type="ARBA" id="ARBA00004141"/>
    </source>
</evidence>
<evidence type="ECO:0000256" key="9">
    <source>
        <dbReference type="SAM" id="Phobius"/>
    </source>
</evidence>
<protein>
    <recommendedName>
        <fullName evidence="10">G-protein coupled receptors family 1 profile domain-containing protein</fullName>
    </recommendedName>
</protein>
<keyword evidence="3 9" id="KW-1133">Transmembrane helix</keyword>
<comment type="caution">
    <text evidence="11">The sequence shown here is derived from an EMBL/GenBank/DDBJ whole genome shotgun (WGS) entry which is preliminary data.</text>
</comment>
<sequence>MNSTGIIAENVPRNLSSDSCEIEMESSVEKVINIIGYTVIILVSLIGNPLLICVVKRNNRLNTITYRLIVNMAAADILVTVCNMPGRLARQITGRYHWFDGIPGIIVCKSASFISDSTVSCSILTLTVIAFERFCLVTFPLKKIVTIRIGKFMIVAIWLASFLSVSPLLYAMSIMEINGVIYCYEDWSPLFDQETAAKVYTVIMFVLLYAIPLLIICVFYSCVVYKIWIRPIPIACRSNRAGEIDARKKVLKMLIIVVVVFALCWLPLHISLFLYFFKAEEYLCGIPQGGFSIGSIGLFLSHATSAINPCLYVAFNKDIRKGFRNILVSCWNTCHRCCNPINKSQLRKRLRPSGSIFSESVKDYPSEKLAVSRSRPIRSDNVARITTELSQAQVKDMEEHDVKNSSPSCEFTINSDVPMKEECSVTDSCHGNRHHHSHKTSVHCKLHFDQEKAKKHGLKVKKMASTLSRSGLLDVALDIGRLTRESRDLQREINATLQDIWRFQNCLENNRRGRAIRTFGSAI</sequence>
<dbReference type="GO" id="GO:0004930">
    <property type="term" value="F:G protein-coupled receptor activity"/>
    <property type="evidence" value="ECO:0007669"/>
    <property type="project" value="UniProtKB-KW"/>
</dbReference>
<evidence type="ECO:0000256" key="5">
    <source>
        <dbReference type="ARBA" id="ARBA00023136"/>
    </source>
</evidence>
<evidence type="ECO:0000256" key="4">
    <source>
        <dbReference type="ARBA" id="ARBA00023040"/>
    </source>
</evidence>
<evidence type="ECO:0000256" key="7">
    <source>
        <dbReference type="ARBA" id="ARBA00023224"/>
    </source>
</evidence>
<dbReference type="SMART" id="SM01381">
    <property type="entry name" value="7TM_GPCR_Srsx"/>
    <property type="match status" value="1"/>
</dbReference>
<dbReference type="PROSITE" id="PS00237">
    <property type="entry name" value="G_PROTEIN_RECEP_F1_1"/>
    <property type="match status" value="1"/>
</dbReference>
<dbReference type="PANTHER" id="PTHR45695:SF9">
    <property type="entry name" value="LEUCOKININ RECEPTOR"/>
    <property type="match status" value="1"/>
</dbReference>
<dbReference type="Gene3D" id="1.20.1070.10">
    <property type="entry name" value="Rhodopsin 7-helix transmembrane proteins"/>
    <property type="match status" value="1"/>
</dbReference>
<gene>
    <name evidence="11" type="ORF">OS493_008102</name>
</gene>
<keyword evidence="5 9" id="KW-0472">Membrane</keyword>
<evidence type="ECO:0000256" key="2">
    <source>
        <dbReference type="ARBA" id="ARBA00022692"/>
    </source>
</evidence>
<feature type="transmembrane region" description="Helical" evidence="9">
    <location>
        <begin position="250"/>
        <end position="277"/>
    </location>
</feature>
<evidence type="ECO:0000256" key="3">
    <source>
        <dbReference type="ARBA" id="ARBA00022989"/>
    </source>
</evidence>
<keyword evidence="12" id="KW-1185">Reference proteome</keyword>
<dbReference type="AlphaFoldDB" id="A0A9W9YF20"/>
<comment type="similarity">
    <text evidence="8">Belongs to the G-protein coupled receptor 1 family.</text>
</comment>
<evidence type="ECO:0000313" key="11">
    <source>
        <dbReference type="EMBL" id="KAJ7337943.1"/>
    </source>
</evidence>
<dbReference type="EMBL" id="MU827780">
    <property type="protein sequence ID" value="KAJ7337943.1"/>
    <property type="molecule type" value="Genomic_DNA"/>
</dbReference>
<name>A0A9W9YF20_9CNID</name>
<evidence type="ECO:0000313" key="12">
    <source>
        <dbReference type="Proteomes" id="UP001163046"/>
    </source>
</evidence>
<dbReference type="FunFam" id="1.20.1070.10:FF:000291">
    <property type="entry name" value="Predicted protein"/>
    <property type="match status" value="1"/>
</dbReference>
<dbReference type="GO" id="GO:0005886">
    <property type="term" value="C:plasma membrane"/>
    <property type="evidence" value="ECO:0007669"/>
    <property type="project" value="TreeGrafter"/>
</dbReference>
<dbReference type="PRINTS" id="PR00237">
    <property type="entry name" value="GPCRRHODOPSN"/>
</dbReference>
<feature type="domain" description="G-protein coupled receptors family 1 profile" evidence="10">
    <location>
        <begin position="47"/>
        <end position="312"/>
    </location>
</feature>
<dbReference type="Pfam" id="PF00001">
    <property type="entry name" value="7tm_1"/>
    <property type="match status" value="1"/>
</dbReference>
<dbReference type="PROSITE" id="PS50262">
    <property type="entry name" value="G_PROTEIN_RECEP_F1_2"/>
    <property type="match status" value="1"/>
</dbReference>
<dbReference type="CDD" id="cd00637">
    <property type="entry name" value="7tm_classA_rhodopsin-like"/>
    <property type="match status" value="1"/>
</dbReference>
<dbReference type="SUPFAM" id="SSF81321">
    <property type="entry name" value="Family A G protein-coupled receptor-like"/>
    <property type="match status" value="1"/>
</dbReference>
<dbReference type="InterPro" id="IPR017452">
    <property type="entry name" value="GPCR_Rhodpsn_7TM"/>
</dbReference>